<dbReference type="InterPro" id="IPR003018">
    <property type="entry name" value="GAF"/>
</dbReference>
<dbReference type="InterPro" id="IPR036388">
    <property type="entry name" value="WH-like_DNA-bd_sf"/>
</dbReference>
<keyword evidence="1" id="KW-0805">Transcription regulation</keyword>
<dbReference type="RefSeq" id="WP_209665566.1">
    <property type="nucleotide sequence ID" value="NZ_JAGGMS010000001.1"/>
</dbReference>
<dbReference type="PIRSF" id="PIRSF036625">
    <property type="entry name" value="GAF_ANTAR"/>
    <property type="match status" value="1"/>
</dbReference>
<protein>
    <recommendedName>
        <fullName evidence="3">ANTAR domain-containing protein</fullName>
    </recommendedName>
</protein>
<accession>A0ABS4PS14</accession>
<comment type="caution">
    <text evidence="4">The sequence shown here is derived from an EMBL/GenBank/DDBJ whole genome shotgun (WGS) entry which is preliminary data.</text>
</comment>
<gene>
    <name evidence="4" type="ORF">JOM49_003741</name>
</gene>
<dbReference type="Gene3D" id="1.10.10.10">
    <property type="entry name" value="Winged helix-like DNA-binding domain superfamily/Winged helix DNA-binding domain"/>
    <property type="match status" value="1"/>
</dbReference>
<evidence type="ECO:0000313" key="5">
    <source>
        <dbReference type="Proteomes" id="UP000741013"/>
    </source>
</evidence>
<keyword evidence="2" id="KW-0804">Transcription</keyword>
<name>A0ABS4PS14_9PSEU</name>
<dbReference type="Pfam" id="PF13185">
    <property type="entry name" value="GAF_2"/>
    <property type="match status" value="1"/>
</dbReference>
<dbReference type="InterPro" id="IPR012074">
    <property type="entry name" value="GAF_ANTAR"/>
</dbReference>
<organism evidence="4 5">
    <name type="scientific">Amycolatopsis magusensis</name>
    <dbReference type="NCBI Taxonomy" id="882444"/>
    <lineage>
        <taxon>Bacteria</taxon>
        <taxon>Bacillati</taxon>
        <taxon>Actinomycetota</taxon>
        <taxon>Actinomycetes</taxon>
        <taxon>Pseudonocardiales</taxon>
        <taxon>Pseudonocardiaceae</taxon>
        <taxon>Amycolatopsis</taxon>
    </lineage>
</organism>
<dbReference type="SMART" id="SM01012">
    <property type="entry name" value="ANTAR"/>
    <property type="match status" value="1"/>
</dbReference>
<dbReference type="InterPro" id="IPR005561">
    <property type="entry name" value="ANTAR"/>
</dbReference>
<dbReference type="InterPro" id="IPR029016">
    <property type="entry name" value="GAF-like_dom_sf"/>
</dbReference>
<evidence type="ECO:0000256" key="1">
    <source>
        <dbReference type="ARBA" id="ARBA00023015"/>
    </source>
</evidence>
<reference evidence="4 5" key="1">
    <citation type="submission" date="2021-03" db="EMBL/GenBank/DDBJ databases">
        <title>Sequencing the genomes of 1000 actinobacteria strains.</title>
        <authorList>
            <person name="Klenk H.-P."/>
        </authorList>
    </citation>
    <scope>NUCLEOTIDE SEQUENCE [LARGE SCALE GENOMIC DNA]</scope>
    <source>
        <strain evidence="4 5">DSM 45510</strain>
    </source>
</reference>
<keyword evidence="5" id="KW-1185">Reference proteome</keyword>
<dbReference type="EMBL" id="JAGGMS010000001">
    <property type="protein sequence ID" value="MBP2182215.1"/>
    <property type="molecule type" value="Genomic_DNA"/>
</dbReference>
<dbReference type="SUPFAM" id="SSF55781">
    <property type="entry name" value="GAF domain-like"/>
    <property type="match status" value="1"/>
</dbReference>
<feature type="domain" description="ANTAR" evidence="3">
    <location>
        <begin position="171"/>
        <end position="226"/>
    </location>
</feature>
<evidence type="ECO:0000313" key="4">
    <source>
        <dbReference type="EMBL" id="MBP2182215.1"/>
    </source>
</evidence>
<proteinExistence type="predicted"/>
<sequence length="237" mass="25366">MDGQRHDRLWRLVAGRASLRTAASGWVGVVCAVTVEQLDVDAAAVTVRTSTPSQDLIAASGPWVESLEEVQYTVGEGPGVTAFGTGEPVLVSDLRAEHTRWPGFTDEVTPAGVGAVFAFPLQAGAIRMGTLTLYRRRPGALDADGLGDAATLAEIVTTALLADNQENDETALWTREETPGFYDEVNIATGMLAAQLHVSLSDALLRLRAHAFSKHLPLTEVARAVLDRQLRFDSSTD</sequence>
<evidence type="ECO:0000259" key="3">
    <source>
        <dbReference type="SMART" id="SM01012"/>
    </source>
</evidence>
<dbReference type="Proteomes" id="UP000741013">
    <property type="component" value="Unassembled WGS sequence"/>
</dbReference>
<evidence type="ECO:0000256" key="2">
    <source>
        <dbReference type="ARBA" id="ARBA00023163"/>
    </source>
</evidence>
<dbReference type="Gene3D" id="3.30.450.40">
    <property type="match status" value="1"/>
</dbReference>